<dbReference type="HOGENOM" id="CLU_034530_0_0_5"/>
<dbReference type="EMBL" id="AALY01000004">
    <property type="protein sequence ID" value="EAP75116.1"/>
    <property type="molecule type" value="Genomic_DNA"/>
</dbReference>
<gene>
    <name evidence="2" type="ORF">ISM_11030</name>
</gene>
<proteinExistence type="predicted"/>
<dbReference type="PANTHER" id="PTHR40254:SF1">
    <property type="entry name" value="BLR0577 PROTEIN"/>
    <property type="match status" value="1"/>
</dbReference>
<comment type="caution">
    <text evidence="2">The sequence shown here is derived from an EMBL/GenBank/DDBJ whole genome shotgun (WGS) entry which is preliminary data.</text>
</comment>
<protein>
    <recommendedName>
        <fullName evidence="1">FAD-dependent urate hydroxylase HpyO/Asp monooxygenase CreE-like FAD/NAD(P)-binding domain-containing protein</fullName>
    </recommendedName>
</protein>
<feature type="domain" description="FAD-dependent urate hydroxylase HpyO/Asp monooxygenase CreE-like FAD/NAD(P)-binding" evidence="1">
    <location>
        <begin position="14"/>
        <end position="166"/>
    </location>
</feature>
<name>A3SR93_ROSNI</name>
<organism evidence="2 3">
    <name type="scientific">Roseovarius nubinhibens (strain ATCC BAA-591 / DSM 15170 / ISM)</name>
    <dbReference type="NCBI Taxonomy" id="89187"/>
    <lineage>
        <taxon>Bacteria</taxon>
        <taxon>Pseudomonadati</taxon>
        <taxon>Pseudomonadota</taxon>
        <taxon>Alphaproteobacteria</taxon>
        <taxon>Rhodobacterales</taxon>
        <taxon>Roseobacteraceae</taxon>
        <taxon>Roseovarius</taxon>
    </lineage>
</organism>
<evidence type="ECO:0000313" key="2">
    <source>
        <dbReference type="EMBL" id="EAP75116.1"/>
    </source>
</evidence>
<reference evidence="2 3" key="1">
    <citation type="submission" date="2005-12" db="EMBL/GenBank/DDBJ databases">
        <authorList>
            <person name="Moran M.A."/>
            <person name="Ferriera S."/>
            <person name="Johnson J."/>
            <person name="Kravitz S."/>
            <person name="Halpern A."/>
            <person name="Remington K."/>
            <person name="Beeson K."/>
            <person name="Tran B."/>
            <person name="Rogers Y.-H."/>
            <person name="Friedman R."/>
            <person name="Venter J.C."/>
        </authorList>
    </citation>
    <scope>NUCLEOTIDE SEQUENCE [LARGE SCALE GENOMIC DNA]</scope>
    <source>
        <strain evidence="3">ATCC BAA-591 / DSM 15170 / ISM</strain>
    </source>
</reference>
<sequence length="560" mass="60356">MAIMLDQSKAGRVAIIGMGPRGLGALNALAERAAEVDRIIEVDVFEPGQIPGPGPNFDPDQSDLCLLNIPLRSIDLGDPAGEGIGPGRLIDWIEDGEDGETYPPRAFLGAYLARWYTYLANSVPHLQITHQRQYVRDIRGTAGAWYLWGQEGAYGPYDEVLLTQGQPDTEPDPQIARWQEHLRQGAAQDSGAEMLPAYPANRLMAAAQSWRGRTVAIRGLGLSTLDVLRLLTLGQGGHFAEGRYHPSGNEPARILPFSLNGHAPVPKPANAQLDRRYEPTEAETRAFARELATALRLGPKAAVAQIAQSLLAPTYRILAEDGVDCGPGTVEAWLETEREHPGAQECNPPIAALRHGIEMAMGTRPPSPGYVIGQVWRKWQDALRRGFNPGQSDVETARALEKFDEGLKRFSYGPPVCAAHEMLMLIEVGLVDLHAADDPDVVLTSEGWQLLPGDDSSSASVMVDAVLPAPTLDHCRDALVLALCKRGHMTRLAEGLGAKIAPDGRLIGEDGRPRGGLSLLGRLALGNVVAVDSIHDCFGAASARWAEAAVARLVRRPLAA</sequence>
<dbReference type="STRING" id="89187.ISM_11030"/>
<accession>A3SR93</accession>
<dbReference type="PANTHER" id="PTHR40254">
    <property type="entry name" value="BLR0577 PROTEIN"/>
    <property type="match status" value="1"/>
</dbReference>
<evidence type="ECO:0000259" key="1">
    <source>
        <dbReference type="Pfam" id="PF13454"/>
    </source>
</evidence>
<dbReference type="eggNOG" id="COG4529">
    <property type="taxonomic scope" value="Bacteria"/>
</dbReference>
<evidence type="ECO:0000313" key="3">
    <source>
        <dbReference type="Proteomes" id="UP000005954"/>
    </source>
</evidence>
<dbReference type="InterPro" id="IPR038732">
    <property type="entry name" value="HpyO/CreE_NAD-binding"/>
</dbReference>
<dbReference type="SUPFAM" id="SSF51905">
    <property type="entry name" value="FAD/NAD(P)-binding domain"/>
    <property type="match status" value="1"/>
</dbReference>
<dbReference type="Pfam" id="PF13454">
    <property type="entry name" value="NAD_binding_9"/>
    <property type="match status" value="1"/>
</dbReference>
<keyword evidence="3" id="KW-1185">Reference proteome</keyword>
<dbReference type="AlphaFoldDB" id="A3SR93"/>
<dbReference type="InterPro" id="IPR036188">
    <property type="entry name" value="FAD/NAD-bd_sf"/>
</dbReference>
<dbReference type="InterPro" id="IPR052189">
    <property type="entry name" value="L-asp_N-monooxygenase_NS-form"/>
</dbReference>
<dbReference type="Proteomes" id="UP000005954">
    <property type="component" value="Unassembled WGS sequence"/>
</dbReference>